<evidence type="ECO:0000256" key="1">
    <source>
        <dbReference type="SAM" id="Phobius"/>
    </source>
</evidence>
<protein>
    <submittedName>
        <fullName evidence="4">FecR domain-containing protein</fullName>
    </submittedName>
</protein>
<reference evidence="4 5" key="1">
    <citation type="submission" date="2020-08" db="EMBL/GenBank/DDBJ databases">
        <title>A Genomic Blueprint of the Chicken Gut Microbiome.</title>
        <authorList>
            <person name="Gilroy R."/>
            <person name="Ravi A."/>
            <person name="Getino M."/>
            <person name="Pursley I."/>
            <person name="Horton D.L."/>
            <person name="Alikhan N.-F."/>
            <person name="Baker D."/>
            <person name="Gharbi K."/>
            <person name="Hall N."/>
            <person name="Watson M."/>
            <person name="Adriaenssens E.M."/>
            <person name="Foster-Nyarko E."/>
            <person name="Jarju S."/>
            <person name="Secka A."/>
            <person name="Antonio M."/>
            <person name="Oren A."/>
            <person name="Chaudhuri R."/>
            <person name="La Ragione R.M."/>
            <person name="Hildebrand F."/>
            <person name="Pallen M.J."/>
        </authorList>
    </citation>
    <scope>NUCLEOTIDE SEQUENCE [LARGE SCALE GENOMIC DNA]</scope>
    <source>
        <strain evidence="4 5">Sa1YUN3</strain>
    </source>
</reference>
<keyword evidence="1" id="KW-0812">Transmembrane</keyword>
<evidence type="ECO:0000313" key="5">
    <source>
        <dbReference type="Proteomes" id="UP000616346"/>
    </source>
</evidence>
<evidence type="ECO:0000259" key="2">
    <source>
        <dbReference type="Pfam" id="PF04773"/>
    </source>
</evidence>
<keyword evidence="5" id="KW-1185">Reference proteome</keyword>
<dbReference type="Gene3D" id="2.60.120.1440">
    <property type="match status" value="1"/>
</dbReference>
<accession>A0ABR8VAT2</accession>
<organism evidence="4 5">
    <name type="scientific">Phocaeicola faecium</name>
    <dbReference type="NCBI Taxonomy" id="2762213"/>
    <lineage>
        <taxon>Bacteria</taxon>
        <taxon>Pseudomonadati</taxon>
        <taxon>Bacteroidota</taxon>
        <taxon>Bacteroidia</taxon>
        <taxon>Bacteroidales</taxon>
        <taxon>Bacteroidaceae</taxon>
        <taxon>Phocaeicola</taxon>
    </lineage>
</organism>
<dbReference type="EMBL" id="JACSPQ010000002">
    <property type="protein sequence ID" value="MBD8001876.1"/>
    <property type="molecule type" value="Genomic_DNA"/>
</dbReference>
<dbReference type="InterPro" id="IPR032508">
    <property type="entry name" value="FecR_C"/>
</dbReference>
<dbReference type="Pfam" id="PF04773">
    <property type="entry name" value="FecR"/>
    <property type="match status" value="1"/>
</dbReference>
<dbReference type="RefSeq" id="WP_191709981.1">
    <property type="nucleotide sequence ID" value="NZ_JACSPQ010000002.1"/>
</dbReference>
<feature type="transmembrane region" description="Helical" evidence="1">
    <location>
        <begin position="85"/>
        <end position="109"/>
    </location>
</feature>
<dbReference type="Pfam" id="PF16344">
    <property type="entry name" value="FecR_C"/>
    <property type="match status" value="1"/>
</dbReference>
<dbReference type="PIRSF" id="PIRSF018266">
    <property type="entry name" value="FecR"/>
    <property type="match status" value="1"/>
</dbReference>
<keyword evidence="1" id="KW-0472">Membrane</keyword>
<dbReference type="Proteomes" id="UP000616346">
    <property type="component" value="Unassembled WGS sequence"/>
</dbReference>
<sequence length="331" mass="38241">MKKTGYREIVRFFDNECSEDERQAIIRWVNESDEHARLFFAWEEIYFLGKQNDRDEKLSLQKAERKLEYFIEAEKNKHLVKTRRLYCLFKYAAVVAVLLVVSVFSFNYWSSSPQEKWLSVVTGSQETKDIVLSDGSRVWLNENSVLKYPENFSTAEREVKVEGEAYFEVNKDRHRPFTVYNDAMSVQVLGTKFNFKASPSCRIAEASLIEGEIKVKGNKDEGSITLVPGQRVELNTVTGRMNVRESNTALDAVWHDNLIPFKNANIFSIAETLETLYKVDIILSPDIDGTETYSGVLRKKESVGDVLEILQNTLHICYEIRQNTIFLSQKK</sequence>
<gene>
    <name evidence="4" type="ORF">H9626_06540</name>
</gene>
<comment type="caution">
    <text evidence="4">The sequence shown here is derived from an EMBL/GenBank/DDBJ whole genome shotgun (WGS) entry which is preliminary data.</text>
</comment>
<name>A0ABR8VAT2_9BACT</name>
<evidence type="ECO:0000313" key="4">
    <source>
        <dbReference type="EMBL" id="MBD8001876.1"/>
    </source>
</evidence>
<feature type="domain" description="Protein FecR C-terminal" evidence="3">
    <location>
        <begin position="261"/>
        <end position="326"/>
    </location>
</feature>
<dbReference type="PANTHER" id="PTHR30273">
    <property type="entry name" value="PERIPLASMIC SIGNAL SENSOR AND SIGMA FACTOR ACTIVATOR FECR-RELATED"/>
    <property type="match status" value="1"/>
</dbReference>
<proteinExistence type="predicted"/>
<dbReference type="Gene3D" id="3.55.50.30">
    <property type="match status" value="1"/>
</dbReference>
<dbReference type="InterPro" id="IPR006860">
    <property type="entry name" value="FecR"/>
</dbReference>
<keyword evidence="1" id="KW-1133">Transmembrane helix</keyword>
<feature type="domain" description="FecR protein" evidence="2">
    <location>
        <begin position="120"/>
        <end position="213"/>
    </location>
</feature>
<evidence type="ECO:0000259" key="3">
    <source>
        <dbReference type="Pfam" id="PF16344"/>
    </source>
</evidence>
<dbReference type="PANTHER" id="PTHR30273:SF2">
    <property type="entry name" value="PROTEIN FECR"/>
    <property type="match status" value="1"/>
</dbReference>
<dbReference type="InterPro" id="IPR012373">
    <property type="entry name" value="Ferrdict_sens_TM"/>
</dbReference>